<evidence type="ECO:0000313" key="2">
    <source>
        <dbReference type="EMBL" id="VFQ65918.1"/>
    </source>
</evidence>
<dbReference type="Proteomes" id="UP000595140">
    <property type="component" value="Unassembled WGS sequence"/>
</dbReference>
<dbReference type="OrthoDB" id="413361at2759"/>
<organism evidence="2 3">
    <name type="scientific">Cuscuta campestris</name>
    <dbReference type="NCBI Taxonomy" id="132261"/>
    <lineage>
        <taxon>Eukaryota</taxon>
        <taxon>Viridiplantae</taxon>
        <taxon>Streptophyta</taxon>
        <taxon>Embryophyta</taxon>
        <taxon>Tracheophyta</taxon>
        <taxon>Spermatophyta</taxon>
        <taxon>Magnoliopsida</taxon>
        <taxon>eudicotyledons</taxon>
        <taxon>Gunneridae</taxon>
        <taxon>Pentapetalae</taxon>
        <taxon>asterids</taxon>
        <taxon>lamiids</taxon>
        <taxon>Solanales</taxon>
        <taxon>Convolvulaceae</taxon>
        <taxon>Cuscuteae</taxon>
        <taxon>Cuscuta</taxon>
        <taxon>Cuscuta subgen. Grammica</taxon>
        <taxon>Cuscuta sect. Cleistogrammica</taxon>
    </lineage>
</organism>
<keyword evidence="3" id="KW-1185">Reference proteome</keyword>
<evidence type="ECO:0000256" key="1">
    <source>
        <dbReference type="SAM" id="MobiDB-lite"/>
    </source>
</evidence>
<proteinExistence type="predicted"/>
<gene>
    <name evidence="2" type="ORF">CCAM_LOCUS7694</name>
</gene>
<feature type="compositionally biased region" description="Gly residues" evidence="1">
    <location>
        <begin position="355"/>
        <end position="382"/>
    </location>
</feature>
<name>A0A484KMH2_9ASTE</name>
<reference evidence="2 3" key="1">
    <citation type="submission" date="2018-04" db="EMBL/GenBank/DDBJ databases">
        <authorList>
            <person name="Vogel A."/>
        </authorList>
    </citation>
    <scope>NUCLEOTIDE SEQUENCE [LARGE SCALE GENOMIC DNA]</scope>
</reference>
<protein>
    <recommendedName>
        <fullName evidence="4">Retrotransposon gag domain-containing protein</fullName>
    </recommendedName>
</protein>
<evidence type="ECO:0000313" key="3">
    <source>
        <dbReference type="Proteomes" id="UP000595140"/>
    </source>
</evidence>
<feature type="compositionally biased region" description="Gly residues" evidence="1">
    <location>
        <begin position="323"/>
        <end position="348"/>
    </location>
</feature>
<sequence length="382" mass="41777">MDEKDYVLEKPLPHAPLANTPKAVKDVYEKHVKDDNWVSCVMLATMTSELQKQHDYMKAHAMKGNPDMNISCETKNAFLVYGGKEELSIVGYTDANFQTDRDDFKSQAGYVFCLNGGAVTWKSYKQDTTIDSSIEAEYMAAVEAAKEVWRFNLEGFLTSATTSIGKDDVDWLQLDALIQEWILSTVNDEVSDLIIYSTTSTADLWKAIHNLFHDNKAARAMQLEQRFYNTIKGASTIATYCQTLRNIANWLDDVDAPVTENQLILQTLCGLPKDLGSRRPFCNSKNPPPIFMETRSALLLLEGQRCPQTAPCDEGTALGTLGHGGHAGFRQQGRGGAPAGGGQQGGSGQHYSGQLHGGQPQGNGGRGYGYGGRGGQPNRGHG</sequence>
<dbReference type="CDD" id="cd09272">
    <property type="entry name" value="RNase_HI_RT_Ty1"/>
    <property type="match status" value="1"/>
</dbReference>
<accession>A0A484KMH2</accession>
<dbReference type="AlphaFoldDB" id="A0A484KMH2"/>
<dbReference type="EMBL" id="OOIL02000506">
    <property type="protein sequence ID" value="VFQ65918.1"/>
    <property type="molecule type" value="Genomic_DNA"/>
</dbReference>
<dbReference type="PANTHER" id="PTHR47481">
    <property type="match status" value="1"/>
</dbReference>
<dbReference type="Pfam" id="PF14223">
    <property type="entry name" value="Retrotran_gag_2"/>
    <property type="match status" value="1"/>
</dbReference>
<dbReference type="PANTHER" id="PTHR47481:SF31">
    <property type="entry name" value="OS01G0873500 PROTEIN"/>
    <property type="match status" value="1"/>
</dbReference>
<evidence type="ECO:0008006" key="4">
    <source>
        <dbReference type="Google" id="ProtNLM"/>
    </source>
</evidence>
<feature type="region of interest" description="Disordered" evidence="1">
    <location>
        <begin position="323"/>
        <end position="382"/>
    </location>
</feature>